<evidence type="ECO:0000256" key="4">
    <source>
        <dbReference type="ARBA" id="ARBA00022989"/>
    </source>
</evidence>
<feature type="transmembrane region" description="Helical" evidence="6">
    <location>
        <begin position="112"/>
        <end position="133"/>
    </location>
</feature>
<gene>
    <name evidence="8" type="ORF">GCM10010136_15810</name>
</gene>
<accession>A0A8J3DIB2</accession>
<keyword evidence="5 6" id="KW-0472">Membrane</keyword>
<dbReference type="PANTHER" id="PTHR43840">
    <property type="entry name" value="MITOCHONDRIAL METAL TRANSPORTER 1-RELATED"/>
    <property type="match status" value="1"/>
</dbReference>
<dbReference type="SUPFAM" id="SSF161111">
    <property type="entry name" value="Cation efflux protein transmembrane domain-like"/>
    <property type="match status" value="1"/>
</dbReference>
<dbReference type="GO" id="GO:0005886">
    <property type="term" value="C:plasma membrane"/>
    <property type="evidence" value="ECO:0007669"/>
    <property type="project" value="TreeGrafter"/>
</dbReference>
<evidence type="ECO:0000256" key="2">
    <source>
        <dbReference type="ARBA" id="ARBA00022448"/>
    </source>
</evidence>
<comment type="subcellular location">
    <subcellularLocation>
        <location evidence="1">Membrane</location>
        <topology evidence="1">Multi-pass membrane protein</topology>
    </subcellularLocation>
</comment>
<protein>
    <submittedName>
        <fullName evidence="8">Cation diffusion facilitator transporter</fullName>
    </submittedName>
</protein>
<name>A0A8J3DIB2_9HYPH</name>
<evidence type="ECO:0000256" key="1">
    <source>
        <dbReference type="ARBA" id="ARBA00004141"/>
    </source>
</evidence>
<dbReference type="Gene3D" id="1.20.1510.10">
    <property type="entry name" value="Cation efflux protein transmembrane domain"/>
    <property type="match status" value="1"/>
</dbReference>
<dbReference type="InterPro" id="IPR027469">
    <property type="entry name" value="Cation_efflux_TMD_sf"/>
</dbReference>
<feature type="transmembrane region" description="Helical" evidence="6">
    <location>
        <begin position="80"/>
        <end position="106"/>
    </location>
</feature>
<keyword evidence="3 6" id="KW-0812">Transmembrane</keyword>
<dbReference type="GO" id="GO:0015086">
    <property type="term" value="F:cadmium ion transmembrane transporter activity"/>
    <property type="evidence" value="ECO:0007669"/>
    <property type="project" value="TreeGrafter"/>
</dbReference>
<dbReference type="PANTHER" id="PTHR43840:SF15">
    <property type="entry name" value="MITOCHONDRIAL METAL TRANSPORTER 1-RELATED"/>
    <property type="match status" value="1"/>
</dbReference>
<sequence>MNSERTVLTVSIAVTVLISVFSIVFGILAGSSAIIFDGIYSLTDASMTVLALIVANLIATTATNRFAERFTMGFWHLEPMVLALNGMLLIGAAIYALVNAVASILAGGRELAFFQGIIYAAVTLITAVAMALFGTRANRTIRSDFLTLDIRAWWMSAGLTGALLIAFVFGLLIQGTSVEWLSPYVDPAALALICLILIPLPLGTVKQALTDILLVTPTDLKKQVDEIAARITQEYGFLSHRAYVAKVGRGRQVELYFIVPKAWPAKRLEEWDAIRNQIGKAIGGDTNHRWLTIAFTTDPDLAE</sequence>
<reference evidence="8" key="2">
    <citation type="submission" date="2020-09" db="EMBL/GenBank/DDBJ databases">
        <authorList>
            <person name="Sun Q."/>
            <person name="Kim S."/>
        </authorList>
    </citation>
    <scope>NUCLEOTIDE SEQUENCE</scope>
    <source>
        <strain evidence="8">KCTC 42097</strain>
    </source>
</reference>
<dbReference type="Pfam" id="PF01545">
    <property type="entry name" value="Cation_efflux"/>
    <property type="match status" value="1"/>
</dbReference>
<feature type="transmembrane region" description="Helical" evidence="6">
    <location>
        <begin position="39"/>
        <end position="59"/>
    </location>
</feature>
<evidence type="ECO:0000256" key="6">
    <source>
        <dbReference type="SAM" id="Phobius"/>
    </source>
</evidence>
<reference evidence="8" key="1">
    <citation type="journal article" date="2014" name="Int. J. Syst. Evol. Microbiol.">
        <title>Complete genome sequence of Corynebacterium casei LMG S-19264T (=DSM 44701T), isolated from a smear-ripened cheese.</title>
        <authorList>
            <consortium name="US DOE Joint Genome Institute (JGI-PGF)"/>
            <person name="Walter F."/>
            <person name="Albersmeier A."/>
            <person name="Kalinowski J."/>
            <person name="Ruckert C."/>
        </authorList>
    </citation>
    <scope>NUCLEOTIDE SEQUENCE</scope>
    <source>
        <strain evidence="8">KCTC 42097</strain>
    </source>
</reference>
<dbReference type="Proteomes" id="UP000641137">
    <property type="component" value="Unassembled WGS sequence"/>
</dbReference>
<feature type="domain" description="Cation efflux protein transmembrane" evidence="7">
    <location>
        <begin position="8"/>
        <end position="213"/>
    </location>
</feature>
<dbReference type="GO" id="GO:0015341">
    <property type="term" value="F:zinc efflux antiporter activity"/>
    <property type="evidence" value="ECO:0007669"/>
    <property type="project" value="TreeGrafter"/>
</dbReference>
<evidence type="ECO:0000256" key="3">
    <source>
        <dbReference type="ARBA" id="ARBA00022692"/>
    </source>
</evidence>
<comment type="caution">
    <text evidence="8">The sequence shown here is derived from an EMBL/GenBank/DDBJ whole genome shotgun (WGS) entry which is preliminary data.</text>
</comment>
<feature type="transmembrane region" description="Helical" evidence="6">
    <location>
        <begin position="187"/>
        <end position="205"/>
    </location>
</feature>
<evidence type="ECO:0000313" key="8">
    <source>
        <dbReference type="EMBL" id="GHC69703.1"/>
    </source>
</evidence>
<organism evidence="8 9">
    <name type="scientific">Limoniibacter endophyticus</name>
    <dbReference type="NCBI Taxonomy" id="1565040"/>
    <lineage>
        <taxon>Bacteria</taxon>
        <taxon>Pseudomonadati</taxon>
        <taxon>Pseudomonadota</taxon>
        <taxon>Alphaproteobacteria</taxon>
        <taxon>Hyphomicrobiales</taxon>
        <taxon>Bartonellaceae</taxon>
        <taxon>Limoniibacter</taxon>
    </lineage>
</organism>
<dbReference type="EMBL" id="BMZO01000004">
    <property type="protein sequence ID" value="GHC69703.1"/>
    <property type="molecule type" value="Genomic_DNA"/>
</dbReference>
<dbReference type="InterPro" id="IPR050291">
    <property type="entry name" value="CDF_Transporter"/>
</dbReference>
<feature type="transmembrane region" description="Helical" evidence="6">
    <location>
        <begin position="153"/>
        <end position="175"/>
    </location>
</feature>
<keyword evidence="2" id="KW-0813">Transport</keyword>
<proteinExistence type="predicted"/>
<dbReference type="RefSeq" id="WP_189489439.1">
    <property type="nucleotide sequence ID" value="NZ_BMZO01000004.1"/>
</dbReference>
<dbReference type="GO" id="GO:0015093">
    <property type="term" value="F:ferrous iron transmembrane transporter activity"/>
    <property type="evidence" value="ECO:0007669"/>
    <property type="project" value="TreeGrafter"/>
</dbReference>
<dbReference type="InterPro" id="IPR058533">
    <property type="entry name" value="Cation_efflux_TM"/>
</dbReference>
<evidence type="ECO:0000256" key="5">
    <source>
        <dbReference type="ARBA" id="ARBA00023136"/>
    </source>
</evidence>
<evidence type="ECO:0000313" key="9">
    <source>
        <dbReference type="Proteomes" id="UP000641137"/>
    </source>
</evidence>
<evidence type="ECO:0000259" key="7">
    <source>
        <dbReference type="Pfam" id="PF01545"/>
    </source>
</evidence>
<dbReference type="GO" id="GO:0006882">
    <property type="term" value="P:intracellular zinc ion homeostasis"/>
    <property type="evidence" value="ECO:0007669"/>
    <property type="project" value="TreeGrafter"/>
</dbReference>
<keyword evidence="4 6" id="KW-1133">Transmembrane helix</keyword>
<dbReference type="AlphaFoldDB" id="A0A8J3DIB2"/>
<keyword evidence="9" id="KW-1185">Reference proteome</keyword>
<feature type="transmembrane region" description="Helical" evidence="6">
    <location>
        <begin position="7"/>
        <end position="27"/>
    </location>
</feature>